<evidence type="ECO:0000256" key="9">
    <source>
        <dbReference type="ARBA" id="ARBA00023211"/>
    </source>
</evidence>
<dbReference type="SUPFAM" id="SSF56300">
    <property type="entry name" value="Metallo-dependent phosphatases"/>
    <property type="match status" value="1"/>
</dbReference>
<dbReference type="CDD" id="cd07398">
    <property type="entry name" value="MPP_YbbF-LpxH"/>
    <property type="match status" value="1"/>
</dbReference>
<feature type="region of interest" description="Disordered" evidence="11">
    <location>
        <begin position="178"/>
        <end position="206"/>
    </location>
</feature>
<accession>A0A1H3S1S9</accession>
<reference evidence="13 14" key="1">
    <citation type="submission" date="2016-10" db="EMBL/GenBank/DDBJ databases">
        <authorList>
            <person name="de Groot N.N."/>
        </authorList>
    </citation>
    <scope>NUCLEOTIDE SEQUENCE [LARGE SCALE GENOMIC DNA]</scope>
    <source>
        <strain evidence="13 14">LMG 24775</strain>
    </source>
</reference>
<evidence type="ECO:0000256" key="3">
    <source>
        <dbReference type="ARBA" id="ARBA00022519"/>
    </source>
</evidence>
<dbReference type="PANTHER" id="PTHR34990:SF1">
    <property type="entry name" value="UDP-2,3-DIACYLGLUCOSAMINE HYDROLASE"/>
    <property type="match status" value="1"/>
</dbReference>
<keyword evidence="7 10" id="KW-0443">Lipid metabolism</keyword>
<dbReference type="GO" id="GO:0005737">
    <property type="term" value="C:cytoplasm"/>
    <property type="evidence" value="ECO:0007669"/>
    <property type="project" value="InterPro"/>
</dbReference>
<dbReference type="InterPro" id="IPR010138">
    <property type="entry name" value="UDP-diacylglucosamine_Hdrlase"/>
</dbReference>
<evidence type="ECO:0000256" key="8">
    <source>
        <dbReference type="ARBA" id="ARBA00023136"/>
    </source>
</evidence>
<dbReference type="UniPathway" id="UPA00359">
    <property type="reaction ID" value="UER00480"/>
</dbReference>
<evidence type="ECO:0000313" key="13">
    <source>
        <dbReference type="EMBL" id="SDZ31421.1"/>
    </source>
</evidence>
<feature type="binding site" evidence="10">
    <location>
        <position position="235"/>
    </location>
    <ligand>
        <name>Mn(2+)</name>
        <dbReference type="ChEBI" id="CHEBI:29035"/>
        <label>2</label>
    </ligand>
</feature>
<feature type="binding site" evidence="10">
    <location>
        <position position="64"/>
    </location>
    <ligand>
        <name>Mn(2+)</name>
        <dbReference type="ChEBI" id="CHEBI:29035"/>
        <label>1</label>
    </ligand>
</feature>
<keyword evidence="1 10" id="KW-1003">Cell membrane</keyword>
<protein>
    <recommendedName>
        <fullName evidence="10">UDP-2,3-diacylglucosamine hydrolase</fullName>
        <ecNumber evidence="10">3.6.1.54</ecNumber>
    </recommendedName>
    <alternativeName>
        <fullName evidence="10">UDP-2,3-diacylglucosamine diphosphatase</fullName>
    </alternativeName>
</protein>
<evidence type="ECO:0000256" key="10">
    <source>
        <dbReference type="HAMAP-Rule" id="MF_00575"/>
    </source>
</evidence>
<evidence type="ECO:0000256" key="11">
    <source>
        <dbReference type="SAM" id="MobiDB-lite"/>
    </source>
</evidence>
<keyword evidence="6 10" id="KW-0378">Hydrolase</keyword>
<keyword evidence="9 10" id="KW-0464">Manganese</keyword>
<dbReference type="GO" id="GO:0008758">
    <property type="term" value="F:UDP-2,3-diacylglucosamine hydrolase activity"/>
    <property type="evidence" value="ECO:0007669"/>
    <property type="project" value="UniProtKB-UniRule"/>
</dbReference>
<dbReference type="InterPro" id="IPR043461">
    <property type="entry name" value="LpxH-like"/>
</dbReference>
<dbReference type="GO" id="GO:0009245">
    <property type="term" value="P:lipid A biosynthetic process"/>
    <property type="evidence" value="ECO:0007669"/>
    <property type="project" value="UniProtKB-UniRule"/>
</dbReference>
<sequence length="291" mass="31943">MAQTAAPRPPCVPPIAAEWTLPAAWRTLDFISDLHLQACEPATVQAFRRYLHATQADAVFLLGDLFEVWVGDDALLEPGSFEADCAATLREAAARRPLFFMQGNRDFLTGAQFDALCGTTTLADPTVLDCGDQRILLSHGDALCLDDTDYQRFRAMARSAAWQAAFLAQPLPLRREQARGIRQESESRKRESAGADAAAPSASHTAAMPTYADLDAEATRSWLRAARAATLVHGHTHRPADHELGDGLRRVVLSDWDLAAAVPRAEVLRWEQGQGLRRLPLSEVLEQAPQR</sequence>
<dbReference type="InterPro" id="IPR029052">
    <property type="entry name" value="Metallo-depent_PP-like"/>
</dbReference>
<dbReference type="GO" id="GO:0019897">
    <property type="term" value="C:extrinsic component of plasma membrane"/>
    <property type="evidence" value="ECO:0007669"/>
    <property type="project" value="UniProtKB-UniRule"/>
</dbReference>
<keyword evidence="3 10" id="KW-0997">Cell inner membrane</keyword>
<comment type="similarity">
    <text evidence="10">Belongs to the LpxH family.</text>
</comment>
<feature type="binding site" evidence="10">
    <location>
        <position position="64"/>
    </location>
    <ligand>
        <name>Mn(2+)</name>
        <dbReference type="ChEBI" id="CHEBI:29035"/>
        <label>2</label>
    </ligand>
</feature>
<comment type="subcellular location">
    <subcellularLocation>
        <location evidence="10">Cell inner membrane</location>
        <topology evidence="10">Peripheral membrane protein</topology>
        <orientation evidence="10">Cytoplasmic side</orientation>
    </subcellularLocation>
</comment>
<feature type="binding site" evidence="10">
    <location>
        <position position="185"/>
    </location>
    <ligand>
        <name>substrate</name>
    </ligand>
</feature>
<keyword evidence="2 10" id="KW-0444">Lipid biosynthesis</keyword>
<dbReference type="Gene3D" id="3.60.21.10">
    <property type="match status" value="1"/>
</dbReference>
<evidence type="ECO:0000256" key="2">
    <source>
        <dbReference type="ARBA" id="ARBA00022516"/>
    </source>
</evidence>
<dbReference type="Pfam" id="PF00149">
    <property type="entry name" value="Metallophos"/>
    <property type="match status" value="1"/>
</dbReference>
<dbReference type="AlphaFoldDB" id="A0A1H3S1S9"/>
<dbReference type="PANTHER" id="PTHR34990">
    <property type="entry name" value="UDP-2,3-DIACYLGLUCOSAMINE HYDROLASE-RELATED"/>
    <property type="match status" value="1"/>
</dbReference>
<feature type="binding site" evidence="10">
    <location>
        <position position="35"/>
    </location>
    <ligand>
        <name>Mn(2+)</name>
        <dbReference type="ChEBI" id="CHEBI:29035"/>
        <label>1</label>
    </ligand>
</feature>
<proteinExistence type="inferred from homology"/>
<feature type="compositionally biased region" description="Low complexity" evidence="11">
    <location>
        <begin position="194"/>
        <end position="206"/>
    </location>
</feature>
<dbReference type="RefSeq" id="WP_016450538.1">
    <property type="nucleotide sequence ID" value="NZ_AP025556.1"/>
</dbReference>
<evidence type="ECO:0000259" key="12">
    <source>
        <dbReference type="Pfam" id="PF00149"/>
    </source>
</evidence>
<keyword evidence="4 10" id="KW-0441">Lipid A biosynthesis</keyword>
<comment type="pathway">
    <text evidence="10">Glycolipid biosynthesis; lipid IV(A) biosynthesis; lipid IV(A) from (3R)-3-hydroxytetradecanoyl-[acyl-carrier-protein] and UDP-N-acetyl-alpha-D-glucosamine: step 4/6.</text>
</comment>
<feature type="binding site" evidence="10">
    <location>
        <position position="235"/>
    </location>
    <ligand>
        <name>substrate</name>
    </ligand>
</feature>
<comment type="function">
    <text evidence="10">Hydrolyzes the pyrophosphate bond of UDP-2,3-diacylglucosamine to yield 2,3-diacylglucosamine 1-phosphate (lipid X) and UMP by catalyzing the attack of water at the alpha-P atom. Involved in the biosynthesis of lipid A, a phosphorylated glycolipid that anchors the lipopolysaccharide to the outer membrane of the cell.</text>
</comment>
<dbReference type="EC" id="3.6.1.54" evidence="10"/>
<evidence type="ECO:0000313" key="14">
    <source>
        <dbReference type="Proteomes" id="UP000183417"/>
    </source>
</evidence>
<evidence type="ECO:0000256" key="4">
    <source>
        <dbReference type="ARBA" id="ARBA00022556"/>
    </source>
</evidence>
<dbReference type="InterPro" id="IPR004843">
    <property type="entry name" value="Calcineurin-like_PHP"/>
</dbReference>
<comment type="caution">
    <text evidence="10">Lacks conserved residue(s) required for the propagation of feature annotation.</text>
</comment>
<feature type="binding site" evidence="10">
    <location>
        <begin position="104"/>
        <end position="105"/>
    </location>
    <ligand>
        <name>substrate</name>
    </ligand>
</feature>
<keyword evidence="8 10" id="KW-0472">Membrane</keyword>
<dbReference type="GeneID" id="94693852"/>
<dbReference type="HAMAP" id="MF_00575">
    <property type="entry name" value="LpxH"/>
    <property type="match status" value="1"/>
</dbReference>
<evidence type="ECO:0000256" key="7">
    <source>
        <dbReference type="ARBA" id="ARBA00023098"/>
    </source>
</evidence>
<gene>
    <name evidence="10" type="primary">lpxH</name>
    <name evidence="13" type="ORF">SAMN05421547_117114</name>
</gene>
<evidence type="ECO:0000256" key="1">
    <source>
        <dbReference type="ARBA" id="ARBA00022475"/>
    </source>
</evidence>
<feature type="domain" description="Calcineurin-like phosphoesterase" evidence="12">
    <location>
        <begin position="29"/>
        <end position="239"/>
    </location>
</feature>
<comment type="cofactor">
    <cofactor evidence="10">
        <name>Mn(2+)</name>
        <dbReference type="ChEBI" id="CHEBI:29035"/>
    </cofactor>
    <text evidence="10">Binds 2 Mn(2+) ions per subunit in a binuclear metal center.</text>
</comment>
<dbReference type="GO" id="GO:0030145">
    <property type="term" value="F:manganese ion binding"/>
    <property type="evidence" value="ECO:0007669"/>
    <property type="project" value="UniProtKB-UniRule"/>
</dbReference>
<feature type="binding site" evidence="10">
    <location>
        <position position="189"/>
    </location>
    <ligand>
        <name>substrate</name>
    </ligand>
</feature>
<dbReference type="NCBIfam" id="NF003743">
    <property type="entry name" value="PRK05340.1"/>
    <property type="match status" value="1"/>
</dbReference>
<feature type="binding site" evidence="10">
    <location>
        <position position="147"/>
    </location>
    <ligand>
        <name>substrate</name>
    </ligand>
</feature>
<feature type="binding site" evidence="10">
    <location>
        <position position="237"/>
    </location>
    <ligand>
        <name>Mn(2+)</name>
        <dbReference type="ChEBI" id="CHEBI:29035"/>
        <label>1</label>
    </ligand>
</feature>
<evidence type="ECO:0000256" key="6">
    <source>
        <dbReference type="ARBA" id="ARBA00022801"/>
    </source>
</evidence>
<feature type="binding site" evidence="10">
    <location>
        <position position="33"/>
    </location>
    <ligand>
        <name>Mn(2+)</name>
        <dbReference type="ChEBI" id="CHEBI:29035"/>
        <label>1</label>
    </ligand>
</feature>
<dbReference type="Proteomes" id="UP000183417">
    <property type="component" value="Unassembled WGS sequence"/>
</dbReference>
<comment type="catalytic activity">
    <reaction evidence="10">
        <text>UDP-2-N,3-O-bis[(3R)-3-hydroxytetradecanoyl]-alpha-D-glucosamine + H2O = 2-N,3-O-bis[(3R)-3-hydroxytetradecanoyl]-alpha-D-glucosaminyl 1-phosphate + UMP + 2 H(+)</text>
        <dbReference type="Rhea" id="RHEA:25213"/>
        <dbReference type="ChEBI" id="CHEBI:15377"/>
        <dbReference type="ChEBI" id="CHEBI:15378"/>
        <dbReference type="ChEBI" id="CHEBI:57865"/>
        <dbReference type="ChEBI" id="CHEBI:57957"/>
        <dbReference type="ChEBI" id="CHEBI:78847"/>
        <dbReference type="EC" id="3.6.1.54"/>
    </reaction>
</comment>
<feature type="binding site" evidence="10">
    <location>
        <position position="139"/>
    </location>
    <ligand>
        <name>Mn(2+)</name>
        <dbReference type="ChEBI" id="CHEBI:29035"/>
        <label>2</label>
    </ligand>
</feature>
<dbReference type="EMBL" id="FNPE01000017">
    <property type="protein sequence ID" value="SDZ31421.1"/>
    <property type="molecule type" value="Genomic_DNA"/>
</dbReference>
<evidence type="ECO:0000256" key="5">
    <source>
        <dbReference type="ARBA" id="ARBA00022723"/>
    </source>
</evidence>
<feature type="binding site" evidence="10">
    <location>
        <position position="104"/>
    </location>
    <ligand>
        <name>Mn(2+)</name>
        <dbReference type="ChEBI" id="CHEBI:29035"/>
        <label>2</label>
    </ligand>
</feature>
<keyword evidence="5 10" id="KW-0479">Metal-binding</keyword>
<organism evidence="13 14">
    <name type="scientific">Delftia lacustris</name>
    <dbReference type="NCBI Taxonomy" id="558537"/>
    <lineage>
        <taxon>Bacteria</taxon>
        <taxon>Pseudomonadati</taxon>
        <taxon>Pseudomonadota</taxon>
        <taxon>Betaproteobacteria</taxon>
        <taxon>Burkholderiales</taxon>
        <taxon>Comamonadaceae</taxon>
        <taxon>Delftia</taxon>
    </lineage>
</organism>
<name>A0A1H3S1S9_9BURK</name>
<feature type="compositionally biased region" description="Basic and acidic residues" evidence="11">
    <location>
        <begin position="178"/>
        <end position="193"/>
    </location>
</feature>